<name>A0ABR0V2K8_REHGL</name>
<feature type="compositionally biased region" description="Polar residues" evidence="2">
    <location>
        <begin position="498"/>
        <end position="512"/>
    </location>
</feature>
<dbReference type="Proteomes" id="UP001318860">
    <property type="component" value="Unassembled WGS sequence"/>
</dbReference>
<dbReference type="Gene3D" id="3.30.70.330">
    <property type="match status" value="1"/>
</dbReference>
<gene>
    <name evidence="4" type="ORF">DH2020_037088</name>
</gene>
<dbReference type="SUPFAM" id="SSF54928">
    <property type="entry name" value="RNA-binding domain, RBD"/>
    <property type="match status" value="1"/>
</dbReference>
<dbReference type="CDD" id="cd00590">
    <property type="entry name" value="RRM_SF"/>
    <property type="match status" value="1"/>
</dbReference>
<evidence type="ECO:0000313" key="4">
    <source>
        <dbReference type="EMBL" id="KAK6129156.1"/>
    </source>
</evidence>
<protein>
    <recommendedName>
        <fullName evidence="3">RRM domain-containing protein</fullName>
    </recommendedName>
</protein>
<accession>A0ABR0V2K8</accession>
<dbReference type="PANTHER" id="PTHR34427:SF5">
    <property type="entry name" value="DUF4283 DOMAIN-CONTAINING PROTEIN"/>
    <property type="match status" value="1"/>
</dbReference>
<keyword evidence="1" id="KW-0694">RNA-binding</keyword>
<comment type="caution">
    <text evidence="4">The sequence shown here is derived from an EMBL/GenBank/DDBJ whole genome shotgun (WGS) entry which is preliminary data.</text>
</comment>
<dbReference type="SMART" id="SM00360">
    <property type="entry name" value="RRM"/>
    <property type="match status" value="1"/>
</dbReference>
<dbReference type="EMBL" id="JABTTQ020001664">
    <property type="protein sequence ID" value="KAK6129156.1"/>
    <property type="molecule type" value="Genomic_DNA"/>
</dbReference>
<feature type="region of interest" description="Disordered" evidence="2">
    <location>
        <begin position="397"/>
        <end position="424"/>
    </location>
</feature>
<feature type="region of interest" description="Disordered" evidence="2">
    <location>
        <begin position="469"/>
        <end position="512"/>
    </location>
</feature>
<dbReference type="Pfam" id="PF00076">
    <property type="entry name" value="RRM_1"/>
    <property type="match status" value="1"/>
</dbReference>
<dbReference type="PANTHER" id="PTHR34427">
    <property type="entry name" value="DUF4283 DOMAIN PROTEIN"/>
    <property type="match status" value="1"/>
</dbReference>
<evidence type="ECO:0000259" key="3">
    <source>
        <dbReference type="PROSITE" id="PS50102"/>
    </source>
</evidence>
<feature type="domain" description="RRM" evidence="3">
    <location>
        <begin position="29"/>
        <end position="106"/>
    </location>
</feature>
<evidence type="ECO:0000313" key="5">
    <source>
        <dbReference type="Proteomes" id="UP001318860"/>
    </source>
</evidence>
<dbReference type="InterPro" id="IPR026960">
    <property type="entry name" value="RVT-Znf"/>
</dbReference>
<dbReference type="InterPro" id="IPR012677">
    <property type="entry name" value="Nucleotide-bd_a/b_plait_sf"/>
</dbReference>
<dbReference type="InterPro" id="IPR035979">
    <property type="entry name" value="RBD_domain_sf"/>
</dbReference>
<feature type="compositionally biased region" description="Basic and acidic residues" evidence="2">
    <location>
        <begin position="471"/>
        <end position="491"/>
    </location>
</feature>
<dbReference type="InterPro" id="IPR000504">
    <property type="entry name" value="RRM_dom"/>
</dbReference>
<proteinExistence type="predicted"/>
<keyword evidence="5" id="KW-1185">Reference proteome</keyword>
<evidence type="ECO:0000256" key="1">
    <source>
        <dbReference type="PROSITE-ProRule" id="PRU00176"/>
    </source>
</evidence>
<evidence type="ECO:0000256" key="2">
    <source>
        <dbReference type="SAM" id="MobiDB-lite"/>
    </source>
</evidence>
<sequence length="737" mass="85478">MDVKNRRKDKFRGDPAGKEFVRRITENSSSFFFTNFPEYWGSADLKEVFSRYGTVKDIFIPNKRDKLGKKFGFVRFSRVKDDKETVKALEGIWIGSFKLRVNIPKYNRNNGKQSEKKLDFKIIKQDKQSLVDGRSFVEVARKKPPETKRKKEEEHYLTYTPEEEELKWLEHCMNGLKTSGYVGLKVTPIGGECVLIQLANKESLVNFLQEEEEWLGTWFEYIRPWKATDTFKDREVWLNICGVPLHGWNIKLFKLLVSSLGTFLKVDESTINRDCLTRARVLISTRSQDHICSSLKIKIGTEIFHIKIAEEVVCNCHESFHIKNMIESESSEGDSVVESEYSEFIPATEMGVQALDDVALGLNQFKILEELEEDFNDEDLDFYRNKEVVVEDEEVVPDSVKESGKFNGVDSPNGPKIQLEEPQDKKAQETFKKQYRAIVGLRPIDVEFGATETDLEKSAQVVGDFNQNTYETKESDNDPCDKNNATGHDKMPIVGSSKKMNQSVSKNESIRSSDPFNLDRLLYPRDEESTSVVQLSEKGKRCAAKGNEINTRAKTKINRSFDKLEKWEETPELKYSSVVIRDIGKRILGMEWKWRRNLFAWEEQVFQELLSLINKCTIQQDKKDTWIWRVGSGGKFSTKSIYNLLRNNATQAERMRSLIKIVWGKPTPEKVATFAWKLPQYRVRSKEFSTRRGIVTSPECTICQDSHESVEHLFFTRDFSHQVWVLCYNLWIHLRVS</sequence>
<dbReference type="Pfam" id="PF13966">
    <property type="entry name" value="zf-RVT"/>
    <property type="match status" value="1"/>
</dbReference>
<dbReference type="PROSITE" id="PS50102">
    <property type="entry name" value="RRM"/>
    <property type="match status" value="1"/>
</dbReference>
<reference evidence="4 5" key="1">
    <citation type="journal article" date="2021" name="Comput. Struct. Biotechnol. J.">
        <title>De novo genome assembly of the potent medicinal plant Rehmannia glutinosa using nanopore technology.</title>
        <authorList>
            <person name="Ma L."/>
            <person name="Dong C."/>
            <person name="Song C."/>
            <person name="Wang X."/>
            <person name="Zheng X."/>
            <person name="Niu Y."/>
            <person name="Chen S."/>
            <person name="Feng W."/>
        </authorList>
    </citation>
    <scope>NUCLEOTIDE SEQUENCE [LARGE SCALE GENOMIC DNA]</scope>
    <source>
        <strain evidence="4">DH-2019</strain>
    </source>
</reference>
<organism evidence="4 5">
    <name type="scientific">Rehmannia glutinosa</name>
    <name type="common">Chinese foxglove</name>
    <dbReference type="NCBI Taxonomy" id="99300"/>
    <lineage>
        <taxon>Eukaryota</taxon>
        <taxon>Viridiplantae</taxon>
        <taxon>Streptophyta</taxon>
        <taxon>Embryophyta</taxon>
        <taxon>Tracheophyta</taxon>
        <taxon>Spermatophyta</taxon>
        <taxon>Magnoliopsida</taxon>
        <taxon>eudicotyledons</taxon>
        <taxon>Gunneridae</taxon>
        <taxon>Pentapetalae</taxon>
        <taxon>asterids</taxon>
        <taxon>lamiids</taxon>
        <taxon>Lamiales</taxon>
        <taxon>Orobanchaceae</taxon>
        <taxon>Rehmannieae</taxon>
        <taxon>Rehmannia</taxon>
    </lineage>
</organism>